<dbReference type="GO" id="GO:0035869">
    <property type="term" value="C:ciliary transition zone"/>
    <property type="evidence" value="ECO:0007669"/>
    <property type="project" value="TreeGrafter"/>
</dbReference>
<evidence type="ECO:0000256" key="5">
    <source>
        <dbReference type="ARBA" id="ARBA00022782"/>
    </source>
</evidence>
<reference evidence="14" key="2">
    <citation type="submission" date="2025-09" db="UniProtKB">
        <authorList>
            <consortium name="Ensembl"/>
        </authorList>
    </citation>
    <scope>IDENTIFICATION</scope>
</reference>
<evidence type="ECO:0000256" key="2">
    <source>
        <dbReference type="ARBA" id="ARBA00004123"/>
    </source>
</evidence>
<keyword evidence="10" id="KW-0969">Cilium</keyword>
<evidence type="ECO:0000256" key="13">
    <source>
        <dbReference type="SAM" id="MobiDB-lite"/>
    </source>
</evidence>
<keyword evidence="11" id="KW-0496">Mitochondrion</keyword>
<evidence type="ECO:0000256" key="11">
    <source>
        <dbReference type="ARBA" id="ARBA00023128"/>
    </source>
</evidence>
<proteinExistence type="predicted"/>
<keyword evidence="6" id="KW-0999">Mitochondrion inner membrane</keyword>
<dbReference type="Proteomes" id="UP000694523">
    <property type="component" value="Unplaced"/>
</dbReference>
<protein>
    <submittedName>
        <fullName evidence="14">Family with sequence similarity 92 member A1</fullName>
    </submittedName>
</protein>
<reference evidence="14" key="1">
    <citation type="submission" date="2025-08" db="UniProtKB">
        <authorList>
            <consortium name="Ensembl"/>
        </authorList>
    </citation>
    <scope>IDENTIFICATION</scope>
</reference>
<dbReference type="InterPro" id="IPR009602">
    <property type="entry name" value="CBAR/FAM92"/>
</dbReference>
<dbReference type="GO" id="GO:0036064">
    <property type="term" value="C:ciliary basal body"/>
    <property type="evidence" value="ECO:0007669"/>
    <property type="project" value="TreeGrafter"/>
</dbReference>
<dbReference type="AlphaFoldDB" id="A0A8C6TM96"/>
<dbReference type="InterPro" id="IPR027267">
    <property type="entry name" value="AH/BAR_dom_sf"/>
</dbReference>
<keyword evidence="12" id="KW-0539">Nucleus</keyword>
<evidence type="ECO:0000256" key="7">
    <source>
        <dbReference type="ARBA" id="ARBA00022846"/>
    </source>
</evidence>
<keyword evidence="8" id="KW-0744">Spermatogenesis</keyword>
<dbReference type="GO" id="GO:0030154">
    <property type="term" value="P:cell differentiation"/>
    <property type="evidence" value="ECO:0007669"/>
    <property type="project" value="UniProtKB-KW"/>
</dbReference>
<keyword evidence="5" id="KW-0221">Differentiation</keyword>
<evidence type="ECO:0000256" key="4">
    <source>
        <dbReference type="ARBA" id="ARBA00004443"/>
    </source>
</evidence>
<dbReference type="GO" id="GO:0060271">
    <property type="term" value="P:cilium assembly"/>
    <property type="evidence" value="ECO:0007669"/>
    <property type="project" value="TreeGrafter"/>
</dbReference>
<dbReference type="PANTHER" id="PTHR21223:SF4">
    <property type="entry name" value="CBY1-INTERACTING BAR DOMAIN-CONTAINING PROTEIN 1"/>
    <property type="match status" value="1"/>
</dbReference>
<organism evidence="14 15">
    <name type="scientific">Neogobius melanostomus</name>
    <name type="common">round goby</name>
    <dbReference type="NCBI Taxonomy" id="47308"/>
    <lineage>
        <taxon>Eukaryota</taxon>
        <taxon>Metazoa</taxon>
        <taxon>Chordata</taxon>
        <taxon>Craniata</taxon>
        <taxon>Vertebrata</taxon>
        <taxon>Euteleostomi</taxon>
        <taxon>Actinopterygii</taxon>
        <taxon>Neopterygii</taxon>
        <taxon>Teleostei</taxon>
        <taxon>Neoteleostei</taxon>
        <taxon>Acanthomorphata</taxon>
        <taxon>Gobiaria</taxon>
        <taxon>Gobiiformes</taxon>
        <taxon>Gobioidei</taxon>
        <taxon>Gobiidae</taxon>
        <taxon>Benthophilinae</taxon>
        <taxon>Neogobiini</taxon>
        <taxon>Neogobius</taxon>
    </lineage>
</organism>
<dbReference type="GO" id="GO:0031514">
    <property type="term" value="C:motile cilium"/>
    <property type="evidence" value="ECO:0007669"/>
    <property type="project" value="UniProtKB-SubCell"/>
</dbReference>
<evidence type="ECO:0000256" key="1">
    <source>
        <dbReference type="ARBA" id="ARBA00004114"/>
    </source>
</evidence>
<keyword evidence="15" id="KW-1185">Reference proteome</keyword>
<keyword evidence="10" id="KW-0966">Cell projection</keyword>
<dbReference type="Gene3D" id="1.20.1270.60">
    <property type="entry name" value="Arfaptin homology (AH) domain/BAR domain"/>
    <property type="match status" value="1"/>
</dbReference>
<dbReference type="GO" id="GO:0007283">
    <property type="term" value="P:spermatogenesis"/>
    <property type="evidence" value="ECO:0007669"/>
    <property type="project" value="UniProtKB-KW"/>
</dbReference>
<dbReference type="Ensembl" id="ENSNMLT00000025072.1">
    <property type="protein sequence ID" value="ENSNMLP00000022393.1"/>
    <property type="gene ID" value="ENSNMLG00000014472.1"/>
</dbReference>
<comment type="subcellular location">
    <subcellularLocation>
        <location evidence="3">Cell projection</location>
        <location evidence="3">Cilium</location>
        <location evidence="3">Flagellum</location>
    </subcellularLocation>
    <subcellularLocation>
        <location evidence="1">Cytoplasm</location>
        <location evidence="1">Cytoskeleton</location>
        <location evidence="1">Microtubule organizing center</location>
        <location evidence="1">Centrosome</location>
        <location evidence="1">Centriole</location>
    </subcellularLocation>
    <subcellularLocation>
        <location evidence="4">Mitochondrion inner membrane</location>
        <topology evidence="4">Peripheral membrane protein</topology>
        <orientation evidence="4">Matrix side</orientation>
    </subcellularLocation>
    <subcellularLocation>
        <location evidence="2">Nucleus</location>
    </subcellularLocation>
</comment>
<name>A0A8C6TM96_9GOBI</name>
<evidence type="ECO:0000256" key="9">
    <source>
        <dbReference type="ARBA" id="ARBA00022946"/>
    </source>
</evidence>
<sequence>IMMRTRDARARDVETKKIEDNITNVEKYFGNMCQHFAAYARKTARLRDKGDILVRLIGEYADTETPDLKSDYRNAEVERLEAKVVKPLKQYSAVVRRQREDLKSTQNARDREVKQTAQLERTRQKNPSDRQIIAETELQRATNEATRSTKCLEESIDRFESQKIVDLKKIFGEFVIIEMAFHAKALEMYTKAYDNIQQVDEDKNLEEFRSSLYRPERKSHLVRAHSLTSLNRTESPWVSQGRYR</sequence>
<evidence type="ECO:0000313" key="14">
    <source>
        <dbReference type="Ensembl" id="ENSNMLP00000022393.1"/>
    </source>
</evidence>
<keyword evidence="6" id="KW-0472">Membrane</keyword>
<dbReference type="GO" id="GO:0005814">
    <property type="term" value="C:centriole"/>
    <property type="evidence" value="ECO:0007669"/>
    <property type="project" value="UniProtKB-SubCell"/>
</dbReference>
<evidence type="ECO:0000256" key="3">
    <source>
        <dbReference type="ARBA" id="ARBA00004230"/>
    </source>
</evidence>
<dbReference type="GO" id="GO:0005634">
    <property type="term" value="C:nucleus"/>
    <property type="evidence" value="ECO:0007669"/>
    <property type="project" value="UniProtKB-SubCell"/>
</dbReference>
<keyword evidence="9" id="KW-0809">Transit peptide</keyword>
<dbReference type="PANTHER" id="PTHR21223">
    <property type="entry name" value="CBY1-INTERACTING BAR DOMAIN-CONTAINING PROTEIN HOMOLOG"/>
    <property type="match status" value="1"/>
</dbReference>
<accession>A0A8C6TM96</accession>
<dbReference type="SUPFAM" id="SSF103657">
    <property type="entry name" value="BAR/IMD domain-like"/>
    <property type="match status" value="1"/>
</dbReference>
<feature type="region of interest" description="Disordered" evidence="13">
    <location>
        <begin position="99"/>
        <end position="128"/>
    </location>
</feature>
<dbReference type="GO" id="GO:0005743">
    <property type="term" value="C:mitochondrial inner membrane"/>
    <property type="evidence" value="ECO:0007669"/>
    <property type="project" value="UniProtKB-SubCell"/>
</dbReference>
<keyword evidence="7" id="KW-0282">Flagellum</keyword>
<evidence type="ECO:0000313" key="15">
    <source>
        <dbReference type="Proteomes" id="UP000694523"/>
    </source>
</evidence>
<evidence type="ECO:0000256" key="8">
    <source>
        <dbReference type="ARBA" id="ARBA00022871"/>
    </source>
</evidence>
<evidence type="ECO:0000256" key="12">
    <source>
        <dbReference type="ARBA" id="ARBA00023242"/>
    </source>
</evidence>
<dbReference type="Pfam" id="PF06730">
    <property type="entry name" value="FAM92"/>
    <property type="match status" value="1"/>
</dbReference>
<evidence type="ECO:0000256" key="10">
    <source>
        <dbReference type="ARBA" id="ARBA00023069"/>
    </source>
</evidence>
<evidence type="ECO:0000256" key="6">
    <source>
        <dbReference type="ARBA" id="ARBA00022792"/>
    </source>
</evidence>